<name>A0A2N9FMY5_FAGSY</name>
<evidence type="ECO:0008006" key="3">
    <source>
        <dbReference type="Google" id="ProtNLM"/>
    </source>
</evidence>
<evidence type="ECO:0000256" key="1">
    <source>
        <dbReference type="SAM" id="MobiDB-lite"/>
    </source>
</evidence>
<dbReference type="EMBL" id="OIVN01000981">
    <property type="protein sequence ID" value="SPC88251.1"/>
    <property type="molecule type" value="Genomic_DNA"/>
</dbReference>
<protein>
    <recommendedName>
        <fullName evidence="3">Aminotransferase-like plant mobile domain-containing protein</fullName>
    </recommendedName>
</protein>
<gene>
    <name evidence="2" type="ORF">FSB_LOCUS16133</name>
</gene>
<feature type="region of interest" description="Disordered" evidence="1">
    <location>
        <begin position="124"/>
        <end position="149"/>
    </location>
</feature>
<accession>A0A2N9FMY5</accession>
<organism evidence="2">
    <name type="scientific">Fagus sylvatica</name>
    <name type="common">Beechnut</name>
    <dbReference type="NCBI Taxonomy" id="28930"/>
    <lineage>
        <taxon>Eukaryota</taxon>
        <taxon>Viridiplantae</taxon>
        <taxon>Streptophyta</taxon>
        <taxon>Embryophyta</taxon>
        <taxon>Tracheophyta</taxon>
        <taxon>Spermatophyta</taxon>
        <taxon>Magnoliopsida</taxon>
        <taxon>eudicotyledons</taxon>
        <taxon>Gunneridae</taxon>
        <taxon>Pentapetalae</taxon>
        <taxon>rosids</taxon>
        <taxon>fabids</taxon>
        <taxon>Fagales</taxon>
        <taxon>Fagaceae</taxon>
        <taxon>Fagus</taxon>
    </lineage>
</organism>
<sequence>MELRELLWLLAPRVLSDVNYFLTASSTFFGLKVEVLSKTAAPGSRTIGLISAFRMVFPNFSVRILIKLDMLSANQKNHVVDEVAFYKKLLAFRNGKDWEDSVHKGGCRRDFLVGGSFSSVDSGRLGNTLDESRQPASSGDGGRRRSSRLEKGKAVVYAVSPNEYESMEGLAERASRQAAEELQHHYDSGGEDMSSAPGITIQELVQPSFASTAVGSAEASATLETDPEFVDLGKRYPPEGGIKPNEIVGTILLETPLLRDLTQHPSTIKSTSPGLGRGGWPEFHRYLAGARPEYRAFLEGLGFRHFLSIPSMLLSHHIVRAWYERYFHHTGTFHLSTCAVGVLPLDWSAILGILFGGRIPSRERISCEEVMIMMGIDDPKAFVGTQKVALKINALKERLELSQPPTDLQLHHWMAYFIDSCFLGEDQTIVPLRILGICRSGFVLLDLGSYFWERGLLAGVDYPKLVLPDIPYPEWFVTHLLGPLLGVQWVEGGRVLGGVAHDSVQLRLEGEIDRLQYEVTRLQFELDGSEARFITARVRWEHERDDLICSCNEAVQRLQEHLAKMSTIGTTPIDGAGTCT</sequence>
<dbReference type="AlphaFoldDB" id="A0A2N9FMY5"/>
<evidence type="ECO:0000313" key="2">
    <source>
        <dbReference type="EMBL" id="SPC88251.1"/>
    </source>
</evidence>
<reference evidence="2" key="1">
    <citation type="submission" date="2018-02" db="EMBL/GenBank/DDBJ databases">
        <authorList>
            <person name="Cohen D.B."/>
            <person name="Kent A.D."/>
        </authorList>
    </citation>
    <scope>NUCLEOTIDE SEQUENCE</scope>
</reference>
<proteinExistence type="predicted"/>